<evidence type="ECO:0008006" key="3">
    <source>
        <dbReference type="Google" id="ProtNLM"/>
    </source>
</evidence>
<evidence type="ECO:0000313" key="1">
    <source>
        <dbReference type="EMBL" id="SFU68846.1"/>
    </source>
</evidence>
<dbReference type="Gene3D" id="2.115.10.20">
    <property type="entry name" value="Glycosyl hydrolase domain, family 43"/>
    <property type="match status" value="2"/>
</dbReference>
<proteinExistence type="predicted"/>
<accession>A0A1I7I7U8</accession>
<dbReference type="EMBL" id="FPBZ01000015">
    <property type="protein sequence ID" value="SFU68846.1"/>
    <property type="molecule type" value="Genomic_DNA"/>
</dbReference>
<dbReference type="PANTHER" id="PTHR35279">
    <property type="match status" value="1"/>
</dbReference>
<name>A0A1I7I7U8_9PROT</name>
<sequence length="295" mass="33311">MRATTHMQGPVAIILGRSIRVYFAARNANGKSYSAYIDVERANPQKLLYVHEQPVLPLGPRGTFDDDGQMPACAVSVEGKLWLYYSGWNRRVTIPYHNTTGLAISCDNGRSFQRAFDGPILERTPYEPYMAVTPWVAREGDIWRMWYVSGLGWQSVEGSLEPVYGVKYADSSNGIDWRRSNLLAISQHHALEAIARPTVIHQGDKYHMWYCHRDSLDYHDGKGSYRIGYAYSSDGIVWQREDKLAGIEPSVIGWDSKMLCYPYVIEVDGALMMFYNGNSFGQTGIGCAIWEGTLP</sequence>
<dbReference type="SUPFAM" id="SSF75005">
    <property type="entry name" value="Arabinanase/levansucrase/invertase"/>
    <property type="match status" value="1"/>
</dbReference>
<dbReference type="PANTHER" id="PTHR35279:SF1">
    <property type="entry name" value="ARABINANASE_LEVANSUCRASE_INVERTASE"/>
    <property type="match status" value="1"/>
</dbReference>
<dbReference type="Proteomes" id="UP000182649">
    <property type="component" value="Unassembled WGS sequence"/>
</dbReference>
<dbReference type="InterPro" id="IPR023296">
    <property type="entry name" value="Glyco_hydro_beta-prop_sf"/>
</dbReference>
<reference evidence="1 2" key="1">
    <citation type="submission" date="2016-10" db="EMBL/GenBank/DDBJ databases">
        <authorList>
            <person name="de Groot N.N."/>
        </authorList>
    </citation>
    <scope>NUCLEOTIDE SEQUENCE [LARGE SCALE GENOMIC DNA]</scope>
    <source>
        <strain evidence="1 2">Nl14</strain>
    </source>
</reference>
<protein>
    <recommendedName>
        <fullName evidence="3">Glycosyl hydrolase family 32 N-terminal domain-containing protein</fullName>
    </recommendedName>
</protein>
<evidence type="ECO:0000313" key="2">
    <source>
        <dbReference type="Proteomes" id="UP000182649"/>
    </source>
</evidence>
<dbReference type="AlphaFoldDB" id="A0A1I7I7U8"/>
<organism evidence="1 2">
    <name type="scientific">Nitrosospira multiformis</name>
    <dbReference type="NCBI Taxonomy" id="1231"/>
    <lineage>
        <taxon>Bacteria</taxon>
        <taxon>Pseudomonadati</taxon>
        <taxon>Pseudomonadota</taxon>
        <taxon>Betaproteobacteria</taxon>
        <taxon>Nitrosomonadales</taxon>
        <taxon>Nitrosomonadaceae</taxon>
        <taxon>Nitrosospira</taxon>
    </lineage>
</organism>
<gene>
    <name evidence="1" type="ORF">SAMN05216417_11548</name>
</gene>